<evidence type="ECO:0008006" key="2">
    <source>
        <dbReference type="Google" id="ProtNLM"/>
    </source>
</evidence>
<sequence length="77" mass="8692">MHTNPRDNWLQEVGDFCVATLEDLNDKAQEGEYVSPTDQTMTDLCMGYLFLLSVCNTEGLLDPSKIQNSIDKNITIH</sequence>
<dbReference type="AlphaFoldDB" id="A0A382XDA6"/>
<dbReference type="EMBL" id="UINC01166708">
    <property type="protein sequence ID" value="SVD68810.1"/>
    <property type="molecule type" value="Genomic_DNA"/>
</dbReference>
<evidence type="ECO:0000313" key="1">
    <source>
        <dbReference type="EMBL" id="SVD68810.1"/>
    </source>
</evidence>
<gene>
    <name evidence="1" type="ORF">METZ01_LOCUS421664</name>
</gene>
<name>A0A382XDA6_9ZZZZ</name>
<organism evidence="1">
    <name type="scientific">marine metagenome</name>
    <dbReference type="NCBI Taxonomy" id="408172"/>
    <lineage>
        <taxon>unclassified sequences</taxon>
        <taxon>metagenomes</taxon>
        <taxon>ecological metagenomes</taxon>
    </lineage>
</organism>
<accession>A0A382XDA6</accession>
<reference evidence="1" key="1">
    <citation type="submission" date="2018-05" db="EMBL/GenBank/DDBJ databases">
        <authorList>
            <person name="Lanie J.A."/>
            <person name="Ng W.-L."/>
            <person name="Kazmierczak K.M."/>
            <person name="Andrzejewski T.M."/>
            <person name="Davidsen T.M."/>
            <person name="Wayne K.J."/>
            <person name="Tettelin H."/>
            <person name="Glass J.I."/>
            <person name="Rusch D."/>
            <person name="Podicherti R."/>
            <person name="Tsui H.-C.T."/>
            <person name="Winkler M.E."/>
        </authorList>
    </citation>
    <scope>NUCLEOTIDE SEQUENCE</scope>
</reference>
<proteinExistence type="predicted"/>
<protein>
    <recommendedName>
        <fullName evidence="2">NTP pyrophosphohydrolase MazG putative catalytic core domain-containing protein</fullName>
    </recommendedName>
</protein>